<dbReference type="SMART" id="SM00220">
    <property type="entry name" value="S_TKc"/>
    <property type="match status" value="1"/>
</dbReference>
<dbReference type="PANTHER" id="PTHR43289">
    <property type="entry name" value="MITOGEN-ACTIVATED PROTEIN KINASE KINASE KINASE 20-RELATED"/>
    <property type="match status" value="1"/>
</dbReference>
<dbReference type="Gene3D" id="3.30.200.20">
    <property type="entry name" value="Phosphorylase Kinase, domain 1"/>
    <property type="match status" value="1"/>
</dbReference>
<dbReference type="InterPro" id="IPR000719">
    <property type="entry name" value="Prot_kinase_dom"/>
</dbReference>
<evidence type="ECO:0000313" key="7">
    <source>
        <dbReference type="EMBL" id="AKU98215.1"/>
    </source>
</evidence>
<dbReference type="CDD" id="cd14014">
    <property type="entry name" value="STKc_PknB_like"/>
    <property type="match status" value="1"/>
</dbReference>
<dbReference type="InterPro" id="IPR011009">
    <property type="entry name" value="Kinase-like_dom_sf"/>
</dbReference>
<reference evidence="7 8" key="1">
    <citation type="submission" date="2015-08" db="EMBL/GenBank/DDBJ databases">
        <authorList>
            <person name="Babu N.S."/>
            <person name="Beckwith C.J."/>
            <person name="Beseler K.G."/>
            <person name="Brison A."/>
            <person name="Carone J.V."/>
            <person name="Caskin T.P."/>
            <person name="Diamond M."/>
            <person name="Durham M.E."/>
            <person name="Foxe J.M."/>
            <person name="Go M."/>
            <person name="Henderson B.A."/>
            <person name="Jones I.B."/>
            <person name="McGettigan J.A."/>
            <person name="Micheletti S.J."/>
            <person name="Nasrallah M.E."/>
            <person name="Ortiz D."/>
            <person name="Piller C.R."/>
            <person name="Privatt S.R."/>
            <person name="Schneider S.L."/>
            <person name="Sharp S."/>
            <person name="Smith T.C."/>
            <person name="Stanton J.D."/>
            <person name="Ullery H.E."/>
            <person name="Wilson R.J."/>
            <person name="Serrano M.G."/>
            <person name="Buck G."/>
            <person name="Lee V."/>
            <person name="Wang Y."/>
            <person name="Carvalho R."/>
            <person name="Voegtly L."/>
            <person name="Shi R."/>
            <person name="Duckworth R."/>
            <person name="Johnson A."/>
            <person name="Loviza R."/>
            <person name="Walstead R."/>
            <person name="Shah Z."/>
            <person name="Kiflezghi M."/>
            <person name="Wade K."/>
            <person name="Ball S.L."/>
            <person name="Bradley K.W."/>
            <person name="Asai D.J."/>
            <person name="Bowman C.A."/>
            <person name="Russell D.A."/>
            <person name="Pope W.H."/>
            <person name="Jacobs-Sera D."/>
            <person name="Hendrix R.W."/>
            <person name="Hatfull G.F."/>
        </authorList>
    </citation>
    <scope>NUCLEOTIDE SEQUENCE [LARGE SCALE GENOMIC DNA]</scope>
    <source>
        <strain evidence="7 8">DSM 27648</strain>
    </source>
</reference>
<dbReference type="Gene3D" id="1.10.510.10">
    <property type="entry name" value="Transferase(Phosphotransferase) domain 1"/>
    <property type="match status" value="1"/>
</dbReference>
<keyword evidence="7" id="KW-0723">Serine/threonine-protein kinase</keyword>
<gene>
    <name evidence="7" type="ORF">AKJ09_04879</name>
</gene>
<dbReference type="InterPro" id="IPR008271">
    <property type="entry name" value="Ser/Thr_kinase_AS"/>
</dbReference>
<dbReference type="GO" id="GO:0005524">
    <property type="term" value="F:ATP binding"/>
    <property type="evidence" value="ECO:0007669"/>
    <property type="project" value="UniProtKB-UniRule"/>
</dbReference>
<feature type="binding site" evidence="5">
    <location>
        <position position="59"/>
    </location>
    <ligand>
        <name>ATP</name>
        <dbReference type="ChEBI" id="CHEBI:30616"/>
    </ligand>
</feature>
<dbReference type="Proteomes" id="UP000064967">
    <property type="component" value="Chromosome"/>
</dbReference>
<evidence type="ECO:0000256" key="2">
    <source>
        <dbReference type="ARBA" id="ARBA00022741"/>
    </source>
</evidence>
<dbReference type="PROSITE" id="PS00107">
    <property type="entry name" value="PROTEIN_KINASE_ATP"/>
    <property type="match status" value="1"/>
</dbReference>
<proteinExistence type="predicted"/>
<evidence type="ECO:0000259" key="6">
    <source>
        <dbReference type="PROSITE" id="PS50011"/>
    </source>
</evidence>
<dbReference type="EMBL" id="CP012333">
    <property type="protein sequence ID" value="AKU98215.1"/>
    <property type="molecule type" value="Genomic_DNA"/>
</dbReference>
<evidence type="ECO:0000256" key="5">
    <source>
        <dbReference type="PROSITE-ProRule" id="PRU10141"/>
    </source>
</evidence>
<keyword evidence="8" id="KW-1185">Reference proteome</keyword>
<dbReference type="PROSITE" id="PS00108">
    <property type="entry name" value="PROTEIN_KINASE_ST"/>
    <property type="match status" value="1"/>
</dbReference>
<feature type="domain" description="Protein kinase" evidence="6">
    <location>
        <begin position="30"/>
        <end position="309"/>
    </location>
</feature>
<name>A0A0K1PXG6_9BACT</name>
<dbReference type="InterPro" id="IPR017441">
    <property type="entry name" value="Protein_kinase_ATP_BS"/>
</dbReference>
<evidence type="ECO:0000256" key="1">
    <source>
        <dbReference type="ARBA" id="ARBA00022679"/>
    </source>
</evidence>
<dbReference type="SUPFAM" id="SSF56112">
    <property type="entry name" value="Protein kinase-like (PK-like)"/>
    <property type="match status" value="1"/>
</dbReference>
<keyword evidence="1" id="KW-0808">Transferase</keyword>
<dbReference type="STRING" id="1391654.AKJ09_04879"/>
<dbReference type="KEGG" id="llu:AKJ09_04879"/>
<evidence type="ECO:0000256" key="4">
    <source>
        <dbReference type="ARBA" id="ARBA00022840"/>
    </source>
</evidence>
<protein>
    <submittedName>
        <fullName evidence="7">Serine/threonine protein kinase PrkC, regulator of stationary phase</fullName>
    </submittedName>
</protein>
<organism evidence="7 8">
    <name type="scientific">Labilithrix luteola</name>
    <dbReference type="NCBI Taxonomy" id="1391654"/>
    <lineage>
        <taxon>Bacteria</taxon>
        <taxon>Pseudomonadati</taxon>
        <taxon>Myxococcota</taxon>
        <taxon>Polyangia</taxon>
        <taxon>Polyangiales</taxon>
        <taxon>Labilitrichaceae</taxon>
        <taxon>Labilithrix</taxon>
    </lineage>
</organism>
<dbReference type="PATRIC" id="fig|1391654.3.peg.4943"/>
<dbReference type="GO" id="GO:0004674">
    <property type="term" value="F:protein serine/threonine kinase activity"/>
    <property type="evidence" value="ECO:0007669"/>
    <property type="project" value="UniProtKB-KW"/>
</dbReference>
<dbReference type="PROSITE" id="PS50011">
    <property type="entry name" value="PROTEIN_KINASE_DOM"/>
    <property type="match status" value="1"/>
</dbReference>
<dbReference type="AlphaFoldDB" id="A0A0K1PXG6"/>
<evidence type="ECO:0000256" key="3">
    <source>
        <dbReference type="ARBA" id="ARBA00022777"/>
    </source>
</evidence>
<sequence>MVVRAAPKAKASVRTGARLPAPGDVLGGRYRLEKIVGEGGSSVVWEACHVVMRRPVALKLLRSDDPNTARRFFREARVTAALRHANIVEVYDVFEIAASNTTAMVMELLVGAPLSRWLSDDHEWRHGWPVRETARVLLQVVAATVAAHSFGVVHRDLKPDNVFLLGNPASIDLLSPRIKVVDFGLAKLTASEGATAASGKLTRQGMVLGTPHYMSPEQVAGDLEVDSATDVWALGVIAYECLAGARPIDARSLTQMLRAIANPSIEPLSSRAPHVPRAVSNLVGAMLSKERGDRPTLRQVFDVLMHAAR</sequence>
<evidence type="ECO:0000313" key="8">
    <source>
        <dbReference type="Proteomes" id="UP000064967"/>
    </source>
</evidence>
<dbReference type="Pfam" id="PF00069">
    <property type="entry name" value="Pkinase"/>
    <property type="match status" value="1"/>
</dbReference>
<keyword evidence="2 5" id="KW-0547">Nucleotide-binding</keyword>
<keyword evidence="4 5" id="KW-0067">ATP-binding</keyword>
<accession>A0A0K1PXG6</accession>
<dbReference type="PANTHER" id="PTHR43289:SF6">
    <property type="entry name" value="SERINE_THREONINE-PROTEIN KINASE NEKL-3"/>
    <property type="match status" value="1"/>
</dbReference>
<keyword evidence="3 7" id="KW-0418">Kinase</keyword>